<evidence type="ECO:0000313" key="3">
    <source>
        <dbReference type="Proteomes" id="UP000245119"/>
    </source>
</evidence>
<dbReference type="SMART" id="SM00034">
    <property type="entry name" value="CLECT"/>
    <property type="match status" value="1"/>
</dbReference>
<dbReference type="PANTHER" id="PTHR45710:SF26">
    <property type="entry name" value="RH26557P"/>
    <property type="match status" value="1"/>
</dbReference>
<evidence type="ECO:0000259" key="1">
    <source>
        <dbReference type="PROSITE" id="PS50041"/>
    </source>
</evidence>
<dbReference type="AlphaFoldDB" id="A0A2T7P6Z7"/>
<dbReference type="InterPro" id="IPR050828">
    <property type="entry name" value="C-type_lectin/matrix_domain"/>
</dbReference>
<proteinExistence type="predicted"/>
<dbReference type="InterPro" id="IPR016186">
    <property type="entry name" value="C-type_lectin-like/link_sf"/>
</dbReference>
<dbReference type="PROSITE" id="PS50041">
    <property type="entry name" value="C_TYPE_LECTIN_2"/>
    <property type="match status" value="1"/>
</dbReference>
<name>A0A2T7P6Z7_POMCA</name>
<feature type="domain" description="C-type lectin" evidence="1">
    <location>
        <begin position="24"/>
        <end position="109"/>
    </location>
</feature>
<comment type="caution">
    <text evidence="2">The sequence shown here is derived from an EMBL/GenBank/DDBJ whole genome shotgun (WGS) entry which is preliminary data.</text>
</comment>
<reference evidence="2 3" key="1">
    <citation type="submission" date="2018-04" db="EMBL/GenBank/DDBJ databases">
        <title>The genome of golden apple snail Pomacea canaliculata provides insight into stress tolerance and invasive adaptation.</title>
        <authorList>
            <person name="Liu C."/>
            <person name="Liu B."/>
            <person name="Ren Y."/>
            <person name="Zhang Y."/>
            <person name="Wang H."/>
            <person name="Li S."/>
            <person name="Jiang F."/>
            <person name="Yin L."/>
            <person name="Zhang G."/>
            <person name="Qian W."/>
            <person name="Fan W."/>
        </authorList>
    </citation>
    <scope>NUCLEOTIDE SEQUENCE [LARGE SCALE GENOMIC DNA]</scope>
    <source>
        <strain evidence="2">SZHN2017</strain>
        <tissue evidence="2">Muscle</tissue>
    </source>
</reference>
<keyword evidence="3" id="KW-1185">Reference proteome</keyword>
<gene>
    <name evidence="2" type="ORF">C0Q70_11776</name>
</gene>
<dbReference type="Gene3D" id="3.10.100.10">
    <property type="entry name" value="Mannose-Binding Protein A, subunit A"/>
    <property type="match status" value="1"/>
</dbReference>
<dbReference type="Proteomes" id="UP000245119">
    <property type="component" value="Linkage Group LG6"/>
</dbReference>
<accession>A0A2T7P6Z7</accession>
<dbReference type="InterPro" id="IPR016187">
    <property type="entry name" value="CTDL_fold"/>
</dbReference>
<organism evidence="2 3">
    <name type="scientific">Pomacea canaliculata</name>
    <name type="common">Golden apple snail</name>
    <dbReference type="NCBI Taxonomy" id="400727"/>
    <lineage>
        <taxon>Eukaryota</taxon>
        <taxon>Metazoa</taxon>
        <taxon>Spiralia</taxon>
        <taxon>Lophotrochozoa</taxon>
        <taxon>Mollusca</taxon>
        <taxon>Gastropoda</taxon>
        <taxon>Caenogastropoda</taxon>
        <taxon>Architaenioglossa</taxon>
        <taxon>Ampullarioidea</taxon>
        <taxon>Ampullariidae</taxon>
        <taxon>Pomacea</taxon>
    </lineage>
</organism>
<dbReference type="InterPro" id="IPR001304">
    <property type="entry name" value="C-type_lectin-like"/>
</dbReference>
<dbReference type="PANTHER" id="PTHR45710">
    <property type="entry name" value="C-TYPE LECTIN DOMAIN-CONTAINING PROTEIN 180"/>
    <property type="match status" value="1"/>
</dbReference>
<protein>
    <recommendedName>
        <fullName evidence="1">C-type lectin domain-containing protein</fullName>
    </recommendedName>
</protein>
<dbReference type="SUPFAM" id="SSF56436">
    <property type="entry name" value="C-type lectin-like"/>
    <property type="match status" value="1"/>
</dbReference>
<evidence type="ECO:0000313" key="2">
    <source>
        <dbReference type="EMBL" id="PVD29179.1"/>
    </source>
</evidence>
<sequence>MSGGEDEVSCPYTTQSCGEGFIDAGNKCYRFENQTRRITWKQASTMCQSYGQQLVTLKTPQEWRDFQRILDYGKRSAHVYVGLLSPDTSDLELMYGDVLQWIDGTMAHYVQQGSGTHVQVRQLADDSLLSRLRLQKRRKAAEVRLLERLQSRVHSEGYSLHNIKQVKATDNREGRDAVIKQIKDMDTGEGFDL</sequence>
<dbReference type="EMBL" id="PZQS01000006">
    <property type="protein sequence ID" value="PVD29179.1"/>
    <property type="molecule type" value="Genomic_DNA"/>
</dbReference>